<feature type="non-terminal residue" evidence="3">
    <location>
        <position position="1"/>
    </location>
</feature>
<evidence type="ECO:0000313" key="4">
    <source>
        <dbReference type="Proteomes" id="UP000799429"/>
    </source>
</evidence>
<evidence type="ECO:0000256" key="2">
    <source>
        <dbReference type="ARBA" id="ARBA00035112"/>
    </source>
</evidence>
<comment type="caution">
    <text evidence="3">The sequence shown here is derived from an EMBL/GenBank/DDBJ whole genome shotgun (WGS) entry which is preliminary data.</text>
</comment>
<organism evidence="3 4">
    <name type="scientific">Patellaria atrata CBS 101060</name>
    <dbReference type="NCBI Taxonomy" id="1346257"/>
    <lineage>
        <taxon>Eukaryota</taxon>
        <taxon>Fungi</taxon>
        <taxon>Dikarya</taxon>
        <taxon>Ascomycota</taxon>
        <taxon>Pezizomycotina</taxon>
        <taxon>Dothideomycetes</taxon>
        <taxon>Dothideomycetes incertae sedis</taxon>
        <taxon>Patellariales</taxon>
        <taxon>Patellariaceae</taxon>
        <taxon>Patellaria</taxon>
    </lineage>
</organism>
<protein>
    <submittedName>
        <fullName evidence="3">Uncharacterized protein</fullName>
    </submittedName>
</protein>
<keyword evidence="4" id="KW-1185">Reference proteome</keyword>
<dbReference type="EMBL" id="MU006090">
    <property type="protein sequence ID" value="KAF2841968.1"/>
    <property type="molecule type" value="Genomic_DNA"/>
</dbReference>
<gene>
    <name evidence="3" type="ORF">M501DRAFT_905644</name>
</gene>
<dbReference type="OrthoDB" id="3687641at2759"/>
<evidence type="ECO:0000256" key="1">
    <source>
        <dbReference type="ARBA" id="ARBA00004685"/>
    </source>
</evidence>
<dbReference type="Proteomes" id="UP000799429">
    <property type="component" value="Unassembled WGS sequence"/>
</dbReference>
<accession>A0A9P4SI17</accession>
<dbReference type="AlphaFoldDB" id="A0A9P4SI17"/>
<dbReference type="PANTHER" id="PTHR33365">
    <property type="entry name" value="YALI0B05434P"/>
    <property type="match status" value="1"/>
</dbReference>
<evidence type="ECO:0000313" key="3">
    <source>
        <dbReference type="EMBL" id="KAF2841968.1"/>
    </source>
</evidence>
<reference evidence="3" key="1">
    <citation type="journal article" date="2020" name="Stud. Mycol.">
        <title>101 Dothideomycetes genomes: a test case for predicting lifestyles and emergence of pathogens.</title>
        <authorList>
            <person name="Haridas S."/>
            <person name="Albert R."/>
            <person name="Binder M."/>
            <person name="Bloem J."/>
            <person name="Labutti K."/>
            <person name="Salamov A."/>
            <person name="Andreopoulos B."/>
            <person name="Baker S."/>
            <person name="Barry K."/>
            <person name="Bills G."/>
            <person name="Bluhm B."/>
            <person name="Cannon C."/>
            <person name="Castanera R."/>
            <person name="Culley D."/>
            <person name="Daum C."/>
            <person name="Ezra D."/>
            <person name="Gonzalez J."/>
            <person name="Henrissat B."/>
            <person name="Kuo A."/>
            <person name="Liang C."/>
            <person name="Lipzen A."/>
            <person name="Lutzoni F."/>
            <person name="Magnuson J."/>
            <person name="Mondo S."/>
            <person name="Nolan M."/>
            <person name="Ohm R."/>
            <person name="Pangilinan J."/>
            <person name="Park H.-J."/>
            <person name="Ramirez L."/>
            <person name="Alfaro M."/>
            <person name="Sun H."/>
            <person name="Tritt A."/>
            <person name="Yoshinaga Y."/>
            <person name="Zwiers L.-H."/>
            <person name="Turgeon B."/>
            <person name="Goodwin S."/>
            <person name="Spatafora J."/>
            <person name="Crous P."/>
            <person name="Grigoriev I."/>
        </authorList>
    </citation>
    <scope>NUCLEOTIDE SEQUENCE</scope>
    <source>
        <strain evidence="3">CBS 101060</strain>
    </source>
</reference>
<dbReference type="InterPro" id="IPR021765">
    <property type="entry name" value="UstYa-like"/>
</dbReference>
<sequence length="58" mass="6965">HFENCVDVIRNRLMCTADSQLVTFRWIEKVSGPYPFFDTKRVCHDYEALLEWTEVRKA</sequence>
<comment type="pathway">
    <text evidence="1">Mycotoxin biosynthesis.</text>
</comment>
<dbReference type="Pfam" id="PF11807">
    <property type="entry name" value="UstYa"/>
    <property type="match status" value="1"/>
</dbReference>
<name>A0A9P4SI17_9PEZI</name>
<proteinExistence type="inferred from homology"/>
<comment type="similarity">
    <text evidence="2">Belongs to the ustYa family.</text>
</comment>
<dbReference type="PANTHER" id="PTHR33365:SF4">
    <property type="entry name" value="CYCLOCHLOROTINE BIOSYNTHESIS PROTEIN O"/>
    <property type="match status" value="1"/>
</dbReference>
<dbReference type="GO" id="GO:0043386">
    <property type="term" value="P:mycotoxin biosynthetic process"/>
    <property type="evidence" value="ECO:0007669"/>
    <property type="project" value="InterPro"/>
</dbReference>
<feature type="non-terminal residue" evidence="3">
    <location>
        <position position="58"/>
    </location>
</feature>